<proteinExistence type="predicted"/>
<reference evidence="1 2" key="1">
    <citation type="submission" date="2020-03" db="EMBL/GenBank/DDBJ databases">
        <authorList>
            <person name="Sun Q."/>
        </authorList>
    </citation>
    <scope>NUCLEOTIDE SEQUENCE [LARGE SCALE GENOMIC DNA]</scope>
    <source>
        <strain evidence="1 2">JC162</strain>
    </source>
</reference>
<dbReference type="RefSeq" id="WP_170055100.1">
    <property type="nucleotide sequence ID" value="NZ_JABBKX010000006.1"/>
</dbReference>
<organism evidence="1 2">
    <name type="scientific">Neoroseomonas marina</name>
    <dbReference type="NCBI Taxonomy" id="1232220"/>
    <lineage>
        <taxon>Bacteria</taxon>
        <taxon>Pseudomonadati</taxon>
        <taxon>Pseudomonadota</taxon>
        <taxon>Alphaproteobacteria</taxon>
        <taxon>Acetobacterales</taxon>
        <taxon>Acetobacteraceae</taxon>
        <taxon>Neoroseomonas</taxon>
    </lineage>
</organism>
<comment type="caution">
    <text evidence="1">The sequence shown here is derived from an EMBL/GenBank/DDBJ whole genome shotgun (WGS) entry which is preliminary data.</text>
</comment>
<accession>A0A848EHH0</accession>
<dbReference type="AlphaFoldDB" id="A0A848EHH0"/>
<sequence length="52" mass="5382">MPEEVPQALAGGRIAAAIGGPAALMIRRATARGPRPLPFHPAALRFYGNSGE</sequence>
<evidence type="ECO:0000313" key="2">
    <source>
        <dbReference type="Proteomes" id="UP000548582"/>
    </source>
</evidence>
<dbReference type="EMBL" id="JABBKX010000006">
    <property type="protein sequence ID" value="NMJ43059.1"/>
    <property type="molecule type" value="Genomic_DNA"/>
</dbReference>
<keyword evidence="2" id="KW-1185">Reference proteome</keyword>
<dbReference type="Proteomes" id="UP000548582">
    <property type="component" value="Unassembled WGS sequence"/>
</dbReference>
<name>A0A848EHH0_9PROT</name>
<evidence type="ECO:0000313" key="1">
    <source>
        <dbReference type="EMBL" id="NMJ43059.1"/>
    </source>
</evidence>
<gene>
    <name evidence="1" type="ORF">GWK16_17555</name>
</gene>
<protein>
    <submittedName>
        <fullName evidence="1">Uncharacterized protein</fullName>
    </submittedName>
</protein>